<evidence type="ECO:0000313" key="3">
    <source>
        <dbReference type="Proteomes" id="UP000178651"/>
    </source>
</evidence>
<feature type="transmembrane region" description="Helical" evidence="1">
    <location>
        <begin position="30"/>
        <end position="54"/>
    </location>
</feature>
<keyword evidence="1" id="KW-0812">Transmembrane</keyword>
<protein>
    <submittedName>
        <fullName evidence="2">Uncharacterized protein</fullName>
    </submittedName>
</protein>
<accession>A0A1G1YY64</accession>
<keyword evidence="1" id="KW-1133">Transmembrane helix</keyword>
<dbReference type="Proteomes" id="UP000178651">
    <property type="component" value="Unassembled WGS sequence"/>
</dbReference>
<gene>
    <name evidence="2" type="ORF">A3D47_01540</name>
</gene>
<reference evidence="2 3" key="1">
    <citation type="journal article" date="2016" name="Nat. Commun.">
        <title>Thousands of microbial genomes shed light on interconnected biogeochemical processes in an aquifer system.</title>
        <authorList>
            <person name="Anantharaman K."/>
            <person name="Brown C.T."/>
            <person name="Hug L.A."/>
            <person name="Sharon I."/>
            <person name="Castelle C.J."/>
            <person name="Probst A.J."/>
            <person name="Thomas B.C."/>
            <person name="Singh A."/>
            <person name="Wilkins M.J."/>
            <person name="Karaoz U."/>
            <person name="Brodie E.L."/>
            <person name="Williams K.H."/>
            <person name="Hubbard S.S."/>
            <person name="Banfield J.F."/>
        </authorList>
    </citation>
    <scope>NUCLEOTIDE SEQUENCE [LARGE SCALE GENOMIC DNA]</scope>
</reference>
<evidence type="ECO:0000256" key="1">
    <source>
        <dbReference type="SAM" id="Phobius"/>
    </source>
</evidence>
<feature type="transmembrane region" description="Helical" evidence="1">
    <location>
        <begin position="74"/>
        <end position="95"/>
    </location>
</feature>
<evidence type="ECO:0000313" key="2">
    <source>
        <dbReference type="EMBL" id="OGY57331.1"/>
    </source>
</evidence>
<proteinExistence type="predicted"/>
<name>A0A1G1YY64_9BACT</name>
<keyword evidence="1" id="KW-0472">Membrane</keyword>
<dbReference type="InterPro" id="IPR043993">
    <property type="entry name" value="T4SS_pilin"/>
</dbReference>
<dbReference type="AlphaFoldDB" id="A0A1G1YY64"/>
<sequence>MIKVASAQSLNLVQSLSGTGILGGMSINDIFTWAIGIGGGVALAIMIFGGVMYIASAGNSSRQGDAKDRIKAAIYGLILLAVGYLILNTINPAILGR</sequence>
<dbReference type="Pfam" id="PF18895">
    <property type="entry name" value="T4SS_pilin"/>
    <property type="match status" value="1"/>
</dbReference>
<dbReference type="EMBL" id="MHIU01000037">
    <property type="protein sequence ID" value="OGY57331.1"/>
    <property type="molecule type" value="Genomic_DNA"/>
</dbReference>
<organism evidence="2 3">
    <name type="scientific">Candidatus Colwellbacteria bacterium RIFCSPHIGHO2_02_FULL_43_15</name>
    <dbReference type="NCBI Taxonomy" id="1797686"/>
    <lineage>
        <taxon>Bacteria</taxon>
        <taxon>Candidatus Colwelliibacteriota</taxon>
    </lineage>
</organism>
<comment type="caution">
    <text evidence="2">The sequence shown here is derived from an EMBL/GenBank/DDBJ whole genome shotgun (WGS) entry which is preliminary data.</text>
</comment>